<keyword evidence="6" id="KW-0067">ATP-binding</keyword>
<dbReference type="GO" id="GO:0005829">
    <property type="term" value="C:cytosol"/>
    <property type="evidence" value="ECO:0007669"/>
    <property type="project" value="TreeGrafter"/>
</dbReference>
<organism evidence="11 12">
    <name type="scientific">Candidatus Berkelbacteria bacterium RIFCSPHIGHO2_12_FULL_36_9</name>
    <dbReference type="NCBI Taxonomy" id="1797469"/>
    <lineage>
        <taxon>Bacteria</taxon>
        <taxon>Candidatus Berkelbacteria</taxon>
    </lineage>
</organism>
<name>A0A1F5EFA5_9BACT</name>
<keyword evidence="4" id="KW-0547">Nucleotide-binding</keyword>
<accession>A0A1F5EFA5</accession>
<dbReference type="EMBL" id="MEZV01000046">
    <property type="protein sequence ID" value="OGD66061.1"/>
    <property type="molecule type" value="Genomic_DNA"/>
</dbReference>
<dbReference type="InterPro" id="IPR006205">
    <property type="entry name" value="Mev_gal_kin"/>
</dbReference>
<keyword evidence="8" id="KW-0443">Lipid metabolism</keyword>
<dbReference type="InterPro" id="IPR036554">
    <property type="entry name" value="GHMP_kinase_C_sf"/>
</dbReference>
<dbReference type="Gene3D" id="3.30.70.890">
    <property type="entry name" value="GHMP kinase, C-terminal domain"/>
    <property type="match status" value="1"/>
</dbReference>
<evidence type="ECO:0000313" key="12">
    <source>
        <dbReference type="Proteomes" id="UP000176451"/>
    </source>
</evidence>
<evidence type="ECO:0000256" key="7">
    <source>
        <dbReference type="ARBA" id="ARBA00022842"/>
    </source>
</evidence>
<keyword evidence="3" id="KW-0808">Transferase</keyword>
<evidence type="ECO:0000259" key="10">
    <source>
        <dbReference type="Pfam" id="PF00288"/>
    </source>
</evidence>
<comment type="caution">
    <text evidence="11">The sequence shown here is derived from an EMBL/GenBank/DDBJ whole genome shotgun (WGS) entry which is preliminary data.</text>
</comment>
<sequence length="612" mass="69790">MQRIAMNSKSLQEHFPQVYRDFFSKCPIAVSAPGSFIWSGEYASIFGGFSITQLLPCRVYVGIEPRSTTEMANGLYLVFNPSLGKFESHPYDPLIRAEIFKLLKVEIKKIAIKSKYQGFVLHILSEVPTERGLNTSGAISAALATALHLTYQKNSKPEKIKKWLRLFLSDLTRNHLFDQIFRLAWKIESIYHAGVTSGRGAFVPFVHSAYPVIYFMINQSPSWGSEPKKIFEAIDKSKYWGFRLNEFFDFEVPSYHWPIDFGLIYSGYENSTASIIRMIPNIQEDFMEVAGKIKEKIHQKITDPKDREACRFYDHGGKEAAWEKIIEALGIISLKIASSLETLLRKGYSEEHLQEFFKSLNQYQNILHILEASTTSIDHICFSVFERGRKLDIVSGVGAKLTGAGHGGDVVFAAPIGIFRKSVEELINELRTFYNKEISLDYASWIDGYEEEGIKVEQCLEGKIYSSFVSRGIAKVIHLNKQGNLHTDLYTLEEYKNLKKEADLLLDNINNEIYVKGQHLTSKEIHSASKTIDIVQFLLNHVGKEIKNSDFPESSYTRDRNELQGKVIGPLIKIVNRKIGYKLNLKINGGIVDFWVKLEPGNLDIYLLEEIF</sequence>
<evidence type="ECO:0000256" key="1">
    <source>
        <dbReference type="ARBA" id="ARBA00022490"/>
    </source>
</evidence>
<dbReference type="InterPro" id="IPR006204">
    <property type="entry name" value="GHMP_kinase_N_dom"/>
</dbReference>
<dbReference type="GO" id="GO:0005524">
    <property type="term" value="F:ATP binding"/>
    <property type="evidence" value="ECO:0007669"/>
    <property type="project" value="UniProtKB-KW"/>
</dbReference>
<evidence type="ECO:0000256" key="3">
    <source>
        <dbReference type="ARBA" id="ARBA00022679"/>
    </source>
</evidence>
<dbReference type="GO" id="GO:0019287">
    <property type="term" value="P:isopentenyl diphosphate biosynthetic process, mevalonate pathway"/>
    <property type="evidence" value="ECO:0007669"/>
    <property type="project" value="TreeGrafter"/>
</dbReference>
<evidence type="ECO:0000256" key="6">
    <source>
        <dbReference type="ARBA" id="ARBA00022840"/>
    </source>
</evidence>
<evidence type="ECO:0000256" key="8">
    <source>
        <dbReference type="ARBA" id="ARBA00023098"/>
    </source>
</evidence>
<dbReference type="Proteomes" id="UP000176451">
    <property type="component" value="Unassembled WGS sequence"/>
</dbReference>
<dbReference type="SUPFAM" id="SSF55060">
    <property type="entry name" value="GHMP Kinase, C-terminal domain"/>
    <property type="match status" value="1"/>
</dbReference>
<gene>
    <name evidence="11" type="ORF">A3F08_01275</name>
</gene>
<dbReference type="PANTHER" id="PTHR43290">
    <property type="entry name" value="MEVALONATE KINASE"/>
    <property type="match status" value="1"/>
</dbReference>
<evidence type="ECO:0000256" key="2">
    <source>
        <dbReference type="ARBA" id="ARBA00022516"/>
    </source>
</evidence>
<evidence type="ECO:0000313" key="11">
    <source>
        <dbReference type="EMBL" id="OGD66061.1"/>
    </source>
</evidence>
<keyword evidence="2" id="KW-0444">Lipid biosynthesis</keyword>
<dbReference type="PANTHER" id="PTHR43290:SF2">
    <property type="entry name" value="MEVALONATE KINASE"/>
    <property type="match status" value="1"/>
</dbReference>
<dbReference type="STRING" id="1797469.A3F08_01275"/>
<keyword evidence="1" id="KW-0963">Cytoplasm</keyword>
<comment type="pathway">
    <text evidence="9">Isoprenoid biosynthesis; isopentenyl diphosphate biosynthesis via mevalonate pathway; isopentenyl diphosphate from (R)-mevalonate: step 1/3.</text>
</comment>
<dbReference type="PRINTS" id="PR00959">
    <property type="entry name" value="MEVGALKINASE"/>
</dbReference>
<dbReference type="GO" id="GO:0004496">
    <property type="term" value="F:mevalonate kinase activity"/>
    <property type="evidence" value="ECO:0007669"/>
    <property type="project" value="InterPro"/>
</dbReference>
<evidence type="ECO:0000256" key="4">
    <source>
        <dbReference type="ARBA" id="ARBA00022741"/>
    </source>
</evidence>
<protein>
    <recommendedName>
        <fullName evidence="10">GHMP kinase N-terminal domain-containing protein</fullName>
    </recommendedName>
</protein>
<keyword evidence="5" id="KW-0418">Kinase</keyword>
<keyword evidence="7" id="KW-0460">Magnesium</keyword>
<dbReference type="InterPro" id="IPR020568">
    <property type="entry name" value="Ribosomal_Su5_D2-typ_SF"/>
</dbReference>
<feature type="domain" description="GHMP kinase N-terminal" evidence="10">
    <location>
        <begin position="110"/>
        <end position="163"/>
    </location>
</feature>
<dbReference type="Gene3D" id="3.30.230.10">
    <property type="match status" value="1"/>
</dbReference>
<evidence type="ECO:0000256" key="5">
    <source>
        <dbReference type="ARBA" id="ARBA00022777"/>
    </source>
</evidence>
<dbReference type="Pfam" id="PF00288">
    <property type="entry name" value="GHMP_kinases_N"/>
    <property type="match status" value="1"/>
</dbReference>
<reference evidence="11 12" key="1">
    <citation type="journal article" date="2016" name="Nat. Commun.">
        <title>Thousands of microbial genomes shed light on interconnected biogeochemical processes in an aquifer system.</title>
        <authorList>
            <person name="Anantharaman K."/>
            <person name="Brown C.T."/>
            <person name="Hug L.A."/>
            <person name="Sharon I."/>
            <person name="Castelle C.J."/>
            <person name="Probst A.J."/>
            <person name="Thomas B.C."/>
            <person name="Singh A."/>
            <person name="Wilkins M.J."/>
            <person name="Karaoz U."/>
            <person name="Brodie E.L."/>
            <person name="Williams K.H."/>
            <person name="Hubbard S.S."/>
            <person name="Banfield J.F."/>
        </authorList>
    </citation>
    <scope>NUCLEOTIDE SEQUENCE [LARGE SCALE GENOMIC DNA]</scope>
</reference>
<proteinExistence type="predicted"/>
<dbReference type="AlphaFoldDB" id="A0A1F5EFA5"/>
<dbReference type="SUPFAM" id="SSF54211">
    <property type="entry name" value="Ribosomal protein S5 domain 2-like"/>
    <property type="match status" value="1"/>
</dbReference>
<dbReference type="InterPro" id="IPR014721">
    <property type="entry name" value="Ribsml_uS5_D2-typ_fold_subgr"/>
</dbReference>
<evidence type="ECO:0000256" key="9">
    <source>
        <dbReference type="ARBA" id="ARBA00029438"/>
    </source>
</evidence>